<dbReference type="InterPro" id="IPR008979">
    <property type="entry name" value="Galactose-bd-like_sf"/>
</dbReference>
<proteinExistence type="predicted"/>
<dbReference type="EMBL" id="BAAAPO010000003">
    <property type="protein sequence ID" value="GAA1779736.1"/>
    <property type="molecule type" value="Genomic_DNA"/>
</dbReference>
<organism evidence="2 3">
    <name type="scientific">Nostocoides veronense</name>
    <dbReference type="NCBI Taxonomy" id="330836"/>
    <lineage>
        <taxon>Bacteria</taxon>
        <taxon>Bacillati</taxon>
        <taxon>Actinomycetota</taxon>
        <taxon>Actinomycetes</taxon>
        <taxon>Micrococcales</taxon>
        <taxon>Intrasporangiaceae</taxon>
        <taxon>Nostocoides</taxon>
    </lineage>
</organism>
<dbReference type="Gene3D" id="2.60.120.260">
    <property type="entry name" value="Galactose-binding domain-like"/>
    <property type="match status" value="1"/>
</dbReference>
<comment type="caution">
    <text evidence="2">The sequence shown here is derived from an EMBL/GenBank/DDBJ whole genome shotgun (WGS) entry which is preliminary data.</text>
</comment>
<dbReference type="Proteomes" id="UP001499938">
    <property type="component" value="Unassembled WGS sequence"/>
</dbReference>
<accession>A0ABN2L922</accession>
<gene>
    <name evidence="2" type="ORF">GCM10009811_01330</name>
</gene>
<dbReference type="RefSeq" id="WP_425564291.1">
    <property type="nucleotide sequence ID" value="NZ_BAAAPO010000003.1"/>
</dbReference>
<evidence type="ECO:0000313" key="3">
    <source>
        <dbReference type="Proteomes" id="UP001499938"/>
    </source>
</evidence>
<feature type="domain" description="F5/8 type C" evidence="1">
    <location>
        <begin position="1"/>
        <end position="112"/>
    </location>
</feature>
<evidence type="ECO:0000259" key="1">
    <source>
        <dbReference type="PROSITE" id="PS50022"/>
    </source>
</evidence>
<dbReference type="SUPFAM" id="SSF49785">
    <property type="entry name" value="Galactose-binding domain-like"/>
    <property type="match status" value="1"/>
</dbReference>
<dbReference type="Pfam" id="PF22633">
    <property type="entry name" value="F5_F8_type_C_2"/>
    <property type="match status" value="1"/>
</dbReference>
<keyword evidence="3" id="KW-1185">Reference proteome</keyword>
<sequence length="112" mass="12377">MGGNLALTRYAAMSTRWASNWSDSQWWRVDLGSAKQVGRVTIDWESAYARSYRIETSLDGSSWSTAATVTAGQGGTEVTAFAPRSARYVRLAFTGRATTYGYSIYEVNVQSR</sequence>
<name>A0ABN2L922_9MICO</name>
<dbReference type="PROSITE" id="PS50022">
    <property type="entry name" value="FA58C_3"/>
    <property type="match status" value="1"/>
</dbReference>
<protein>
    <recommendedName>
        <fullName evidence="1">F5/8 type C domain-containing protein</fullName>
    </recommendedName>
</protein>
<dbReference type="InterPro" id="IPR000421">
    <property type="entry name" value="FA58C"/>
</dbReference>
<evidence type="ECO:0000313" key="2">
    <source>
        <dbReference type="EMBL" id="GAA1779736.1"/>
    </source>
</evidence>
<reference evidence="2 3" key="1">
    <citation type="journal article" date="2019" name="Int. J. Syst. Evol. Microbiol.">
        <title>The Global Catalogue of Microorganisms (GCM) 10K type strain sequencing project: providing services to taxonomists for standard genome sequencing and annotation.</title>
        <authorList>
            <consortium name="The Broad Institute Genomics Platform"/>
            <consortium name="The Broad Institute Genome Sequencing Center for Infectious Disease"/>
            <person name="Wu L."/>
            <person name="Ma J."/>
        </authorList>
    </citation>
    <scope>NUCLEOTIDE SEQUENCE [LARGE SCALE GENOMIC DNA]</scope>
    <source>
        <strain evidence="2 3">JCM 15592</strain>
    </source>
</reference>